<dbReference type="Gene3D" id="3.40.50.1820">
    <property type="entry name" value="alpha/beta hydrolase"/>
    <property type="match status" value="1"/>
</dbReference>
<organism evidence="3 4">
    <name type="scientific">Viridothelium virens</name>
    <name type="common">Speckled blister lichen</name>
    <name type="synonym">Trypethelium virens</name>
    <dbReference type="NCBI Taxonomy" id="1048519"/>
    <lineage>
        <taxon>Eukaryota</taxon>
        <taxon>Fungi</taxon>
        <taxon>Dikarya</taxon>
        <taxon>Ascomycota</taxon>
        <taxon>Pezizomycotina</taxon>
        <taxon>Dothideomycetes</taxon>
        <taxon>Dothideomycetes incertae sedis</taxon>
        <taxon>Trypetheliales</taxon>
        <taxon>Trypetheliaceae</taxon>
        <taxon>Viridothelium</taxon>
    </lineage>
</organism>
<dbReference type="SUPFAM" id="SSF53474">
    <property type="entry name" value="alpha/beta-Hydrolases"/>
    <property type="match status" value="1"/>
</dbReference>
<dbReference type="InterPro" id="IPR050266">
    <property type="entry name" value="AB_hydrolase_sf"/>
</dbReference>
<reference evidence="3" key="1">
    <citation type="journal article" date="2020" name="Stud. Mycol.">
        <title>101 Dothideomycetes genomes: a test case for predicting lifestyles and emergence of pathogens.</title>
        <authorList>
            <person name="Haridas S."/>
            <person name="Albert R."/>
            <person name="Binder M."/>
            <person name="Bloem J."/>
            <person name="Labutti K."/>
            <person name="Salamov A."/>
            <person name="Andreopoulos B."/>
            <person name="Baker S."/>
            <person name="Barry K."/>
            <person name="Bills G."/>
            <person name="Bluhm B."/>
            <person name="Cannon C."/>
            <person name="Castanera R."/>
            <person name="Culley D."/>
            <person name="Daum C."/>
            <person name="Ezra D."/>
            <person name="Gonzalez J."/>
            <person name="Henrissat B."/>
            <person name="Kuo A."/>
            <person name="Liang C."/>
            <person name="Lipzen A."/>
            <person name="Lutzoni F."/>
            <person name="Magnuson J."/>
            <person name="Mondo S."/>
            <person name="Nolan M."/>
            <person name="Ohm R."/>
            <person name="Pangilinan J."/>
            <person name="Park H.-J."/>
            <person name="Ramirez L."/>
            <person name="Alfaro M."/>
            <person name="Sun H."/>
            <person name="Tritt A."/>
            <person name="Yoshinaga Y."/>
            <person name="Zwiers L.-H."/>
            <person name="Turgeon B."/>
            <person name="Goodwin S."/>
            <person name="Spatafora J."/>
            <person name="Crous P."/>
            <person name="Grigoriev I."/>
        </authorList>
    </citation>
    <scope>NUCLEOTIDE SEQUENCE</scope>
    <source>
        <strain evidence="3">Tuck. ex Michener</strain>
    </source>
</reference>
<feature type="domain" description="AB hydrolase-1" evidence="2">
    <location>
        <begin position="46"/>
        <end position="137"/>
    </location>
</feature>
<dbReference type="InterPro" id="IPR000073">
    <property type="entry name" value="AB_hydrolase_1"/>
</dbReference>
<dbReference type="PANTHER" id="PTHR43798">
    <property type="entry name" value="MONOACYLGLYCEROL LIPASE"/>
    <property type="match status" value="1"/>
</dbReference>
<keyword evidence="1" id="KW-0732">Signal</keyword>
<dbReference type="EMBL" id="ML991820">
    <property type="protein sequence ID" value="KAF2231980.1"/>
    <property type="molecule type" value="Genomic_DNA"/>
</dbReference>
<proteinExistence type="predicted"/>
<gene>
    <name evidence="3" type="ORF">EV356DRAFT_489252</name>
</gene>
<evidence type="ECO:0000313" key="4">
    <source>
        <dbReference type="Proteomes" id="UP000800092"/>
    </source>
</evidence>
<dbReference type="GO" id="GO:0016787">
    <property type="term" value="F:hydrolase activity"/>
    <property type="evidence" value="ECO:0007669"/>
    <property type="project" value="UniProtKB-KW"/>
</dbReference>
<keyword evidence="3" id="KW-0378">Hydrolase</keyword>
<dbReference type="Proteomes" id="UP000800092">
    <property type="component" value="Unassembled WGS sequence"/>
</dbReference>
<evidence type="ECO:0000259" key="2">
    <source>
        <dbReference type="Pfam" id="PF00561"/>
    </source>
</evidence>
<dbReference type="InterPro" id="IPR029058">
    <property type="entry name" value="AB_hydrolase_fold"/>
</dbReference>
<evidence type="ECO:0000313" key="3">
    <source>
        <dbReference type="EMBL" id="KAF2231980.1"/>
    </source>
</evidence>
<feature type="signal peptide" evidence="1">
    <location>
        <begin position="1"/>
        <end position="17"/>
    </location>
</feature>
<dbReference type="PANTHER" id="PTHR43798:SF33">
    <property type="entry name" value="HYDROLASE, PUTATIVE (AFU_ORTHOLOGUE AFUA_2G14860)-RELATED"/>
    <property type="match status" value="1"/>
</dbReference>
<keyword evidence="4" id="KW-1185">Reference proteome</keyword>
<sequence length="339" mass="37723">MALVTILFSFLFCLSRAAVVPFDEWEHLRVNTGNVSIHVRYAGTGPPILLVHGFPEHSPTWYYIGPILAQNYTVIAPDLRGTGDSGIPSDYAFDAQSCSDDLYALLKFLNINTTFVFGHDKGTGVTSALVAKYRDNITFPRVGLSEYPLPGFGYETDQDPAPSWNLYSNWQLAFFSVPDAAQYFIQGREKEMLSWYFFHSSYSGGESVSQDLLNRYTASISKPGFLRSGMEFFSNQNVYKDATYFNATLWPHPLKMPVLGLGGEASFGSRTLLQSAYGSIASDLTVDVVPHAGHWIADENPTWVANRLLQFFGQENSSVPSLDLSYLNNQITLQTPPID</sequence>
<evidence type="ECO:0000256" key="1">
    <source>
        <dbReference type="SAM" id="SignalP"/>
    </source>
</evidence>
<dbReference type="AlphaFoldDB" id="A0A6A6H2S0"/>
<dbReference type="Pfam" id="PF00561">
    <property type="entry name" value="Abhydrolase_1"/>
    <property type="match status" value="1"/>
</dbReference>
<name>A0A6A6H2S0_VIRVR</name>
<accession>A0A6A6H2S0</accession>
<feature type="chain" id="PRO_5025463955" evidence="1">
    <location>
        <begin position="18"/>
        <end position="339"/>
    </location>
</feature>
<dbReference type="OrthoDB" id="408373at2759"/>
<dbReference type="GO" id="GO:0016020">
    <property type="term" value="C:membrane"/>
    <property type="evidence" value="ECO:0007669"/>
    <property type="project" value="TreeGrafter"/>
</dbReference>
<protein>
    <submittedName>
        <fullName evidence="3">Putative hydrolase</fullName>
    </submittedName>
</protein>